<feature type="domain" description="Enoyl-CoA hydratase/isomerase" evidence="4">
    <location>
        <begin position="22"/>
        <end position="357"/>
    </location>
</feature>
<organism evidence="5 6">
    <name type="scientific">Ferrimonas lipolytica</name>
    <dbReference type="NCBI Taxonomy" id="2724191"/>
    <lineage>
        <taxon>Bacteria</taxon>
        <taxon>Pseudomonadati</taxon>
        <taxon>Pseudomonadota</taxon>
        <taxon>Gammaproteobacteria</taxon>
        <taxon>Alteromonadales</taxon>
        <taxon>Ferrimonadaceae</taxon>
        <taxon>Ferrimonas</taxon>
    </lineage>
</organism>
<evidence type="ECO:0000313" key="6">
    <source>
        <dbReference type="Proteomes" id="UP000501602"/>
    </source>
</evidence>
<dbReference type="EC" id="3.1.2.4" evidence="2"/>
<keyword evidence="6" id="KW-1185">Reference proteome</keyword>
<evidence type="ECO:0000259" key="4">
    <source>
        <dbReference type="Pfam" id="PF16113"/>
    </source>
</evidence>
<gene>
    <name evidence="5" type="ORF">HER31_11350</name>
</gene>
<name>A0A6H1UEA8_9GAMM</name>
<dbReference type="NCBIfam" id="NF004127">
    <property type="entry name" value="PRK05617.1"/>
    <property type="match status" value="1"/>
</dbReference>
<dbReference type="GO" id="GO:0005829">
    <property type="term" value="C:cytosol"/>
    <property type="evidence" value="ECO:0007669"/>
    <property type="project" value="TreeGrafter"/>
</dbReference>
<reference evidence="5 6" key="1">
    <citation type="submission" date="2020-04" db="EMBL/GenBank/DDBJ databases">
        <title>Ferrimonas sp. S7 isolated from sea water.</title>
        <authorList>
            <person name="Bae S.S."/>
            <person name="Baek K."/>
        </authorList>
    </citation>
    <scope>NUCLEOTIDE SEQUENCE [LARGE SCALE GENOMIC DNA]</scope>
    <source>
        <strain evidence="5 6">S7</strain>
    </source>
</reference>
<dbReference type="InterPro" id="IPR032259">
    <property type="entry name" value="HIBYL-CoA-H"/>
</dbReference>
<evidence type="ECO:0000256" key="3">
    <source>
        <dbReference type="ARBA" id="ARBA00022801"/>
    </source>
</evidence>
<dbReference type="GO" id="GO:0003860">
    <property type="term" value="F:3-hydroxyisobutyryl-CoA hydrolase activity"/>
    <property type="evidence" value="ECO:0007669"/>
    <property type="project" value="UniProtKB-EC"/>
</dbReference>
<dbReference type="PANTHER" id="PTHR43176:SF3">
    <property type="entry name" value="3-HYDROXYISOBUTYRYL-COA HYDROLASE, MITOCHONDRIAL"/>
    <property type="match status" value="1"/>
</dbReference>
<sequence length="375" mass="41333">MSEQITPPVLYETHATVSGQHIGIATLNSEKSLNALSYAMVQSLSAQLAYWAKDDSIVAVWLQGAGEKAFCAGGDIRAMYETAKAHPGELTDAVEQFFTEEYRLDYQIHRFPKPFIVWGSGIVMGGGLGLMAGASHRLVTETSRIAMPEISIGLFPDVGATYFLNRMPGHCGRFLGLTAYNMSGADACYVGLGDHLVASNQRQVLLEQLGLLPWSTNHSNNRQLVSNMFDGYANTAVNGQLEQSQPLIDELFGGASIGVLMADLAAYNTELPWLQRALKTALAGSPITAHLVWHQLQHGSNWCLEQVFQSELVWAVRCAQLGDFVEGVRALLIDKDRNPQWRYANVNEVNSALFKQIVTNPWQRHPLERIEESAL</sequence>
<comment type="catalytic activity">
    <reaction evidence="1">
        <text>3-hydroxy-2-methylpropanoyl-CoA + H2O = 3-hydroxy-2-methylpropanoate + CoA + H(+)</text>
        <dbReference type="Rhea" id="RHEA:20888"/>
        <dbReference type="ChEBI" id="CHEBI:11805"/>
        <dbReference type="ChEBI" id="CHEBI:15377"/>
        <dbReference type="ChEBI" id="CHEBI:15378"/>
        <dbReference type="ChEBI" id="CHEBI:57287"/>
        <dbReference type="ChEBI" id="CHEBI:57340"/>
        <dbReference type="EC" id="3.1.2.4"/>
    </reaction>
</comment>
<protein>
    <recommendedName>
        <fullName evidence="2">3-hydroxyisobutyryl-CoA hydrolase</fullName>
        <ecNumber evidence="2">3.1.2.4</ecNumber>
    </recommendedName>
</protein>
<dbReference type="InterPro" id="IPR045004">
    <property type="entry name" value="ECH_dom"/>
</dbReference>
<evidence type="ECO:0000313" key="5">
    <source>
        <dbReference type="EMBL" id="QIZ77425.1"/>
    </source>
</evidence>
<dbReference type="PANTHER" id="PTHR43176">
    <property type="entry name" value="3-HYDROXYISOBUTYRYL-COA HYDROLASE-RELATED"/>
    <property type="match status" value="1"/>
</dbReference>
<dbReference type="RefSeq" id="WP_168660685.1">
    <property type="nucleotide sequence ID" value="NZ_CP051180.1"/>
</dbReference>
<dbReference type="InterPro" id="IPR029045">
    <property type="entry name" value="ClpP/crotonase-like_dom_sf"/>
</dbReference>
<dbReference type="KEGG" id="fes:HER31_11350"/>
<keyword evidence="3" id="KW-0378">Hydrolase</keyword>
<dbReference type="GO" id="GO:0006574">
    <property type="term" value="P:L-valine catabolic process"/>
    <property type="evidence" value="ECO:0007669"/>
    <property type="project" value="TreeGrafter"/>
</dbReference>
<evidence type="ECO:0000256" key="2">
    <source>
        <dbReference type="ARBA" id="ARBA00011915"/>
    </source>
</evidence>
<dbReference type="Proteomes" id="UP000501602">
    <property type="component" value="Chromosome"/>
</dbReference>
<keyword evidence="5" id="KW-0413">Isomerase</keyword>
<evidence type="ECO:0000256" key="1">
    <source>
        <dbReference type="ARBA" id="ARBA00001709"/>
    </source>
</evidence>
<dbReference type="Gene3D" id="3.90.226.10">
    <property type="entry name" value="2-enoyl-CoA Hydratase, Chain A, domain 1"/>
    <property type="match status" value="1"/>
</dbReference>
<dbReference type="AlphaFoldDB" id="A0A6H1UEA8"/>
<dbReference type="Pfam" id="PF16113">
    <property type="entry name" value="ECH_2"/>
    <property type="match status" value="1"/>
</dbReference>
<dbReference type="GO" id="GO:0016853">
    <property type="term" value="F:isomerase activity"/>
    <property type="evidence" value="ECO:0007669"/>
    <property type="project" value="UniProtKB-KW"/>
</dbReference>
<dbReference type="EMBL" id="CP051180">
    <property type="protein sequence ID" value="QIZ77425.1"/>
    <property type="molecule type" value="Genomic_DNA"/>
</dbReference>
<dbReference type="SUPFAM" id="SSF52096">
    <property type="entry name" value="ClpP/crotonase"/>
    <property type="match status" value="1"/>
</dbReference>
<proteinExistence type="predicted"/>
<dbReference type="CDD" id="cd06558">
    <property type="entry name" value="crotonase-like"/>
    <property type="match status" value="1"/>
</dbReference>
<accession>A0A6H1UEA8</accession>